<proteinExistence type="predicted"/>
<evidence type="ECO:0008006" key="4">
    <source>
        <dbReference type="Google" id="ProtNLM"/>
    </source>
</evidence>
<sequence>MAHRRAPARHLDQGQWPARYADSLLVVCPRCGGRAEVVPRPGLPALEYFGELLFRPRRLICGGCGASAEWTAPRRDGGLVAAQLGGTRDPFFGRPLWLQTRCAGRVLWAYNAEHVDALADYVRATLREGGTGATRAMFPRLPRWMKSSARRAEVLAGLRRLRAMCDLSAPADRSDAAHERDDRPRRHGARYFRSSPY</sequence>
<protein>
    <recommendedName>
        <fullName evidence="4">TFIIB-type zinc ribbon-containing protein</fullName>
    </recommendedName>
</protein>
<reference evidence="2 3" key="1">
    <citation type="submission" date="2020-08" db="EMBL/GenBank/DDBJ databases">
        <title>Sequencing the genomes of 1000 actinobacteria strains.</title>
        <authorList>
            <person name="Klenk H.-P."/>
        </authorList>
    </citation>
    <scope>NUCLEOTIDE SEQUENCE [LARGE SCALE GENOMIC DNA]</scope>
    <source>
        <strain evidence="2 3">DSM 41827</strain>
    </source>
</reference>
<dbReference type="GeneID" id="93976336"/>
<feature type="region of interest" description="Disordered" evidence="1">
    <location>
        <begin position="172"/>
        <end position="197"/>
    </location>
</feature>
<name>A0A7W3NSH1_STRMR</name>
<evidence type="ECO:0000256" key="1">
    <source>
        <dbReference type="SAM" id="MobiDB-lite"/>
    </source>
</evidence>
<feature type="compositionally biased region" description="Basic and acidic residues" evidence="1">
    <location>
        <begin position="172"/>
        <end position="184"/>
    </location>
</feature>
<keyword evidence="3" id="KW-1185">Reference proteome</keyword>
<accession>A0A7W3NSH1</accession>
<dbReference type="Proteomes" id="UP000577386">
    <property type="component" value="Unassembled WGS sequence"/>
</dbReference>
<dbReference type="EMBL" id="JACJIJ010000002">
    <property type="protein sequence ID" value="MBA9055870.1"/>
    <property type="molecule type" value="Genomic_DNA"/>
</dbReference>
<dbReference type="AlphaFoldDB" id="A0A7W3NSH1"/>
<organism evidence="2 3">
    <name type="scientific">Streptomyces murinus</name>
    <dbReference type="NCBI Taxonomy" id="33900"/>
    <lineage>
        <taxon>Bacteria</taxon>
        <taxon>Bacillati</taxon>
        <taxon>Actinomycetota</taxon>
        <taxon>Actinomycetes</taxon>
        <taxon>Kitasatosporales</taxon>
        <taxon>Streptomycetaceae</taxon>
        <taxon>Streptomyces</taxon>
    </lineage>
</organism>
<evidence type="ECO:0000313" key="2">
    <source>
        <dbReference type="EMBL" id="MBA9055870.1"/>
    </source>
</evidence>
<gene>
    <name evidence="2" type="ORF">HDA42_005048</name>
</gene>
<comment type="caution">
    <text evidence="2">The sequence shown here is derived from an EMBL/GenBank/DDBJ whole genome shotgun (WGS) entry which is preliminary data.</text>
</comment>
<evidence type="ECO:0000313" key="3">
    <source>
        <dbReference type="Proteomes" id="UP000577386"/>
    </source>
</evidence>
<dbReference type="RefSeq" id="WP_182776647.1">
    <property type="nucleotide sequence ID" value="NZ_BAAAHW010000026.1"/>
</dbReference>